<keyword evidence="2" id="KW-1185">Reference proteome</keyword>
<dbReference type="SUPFAM" id="SSF53254">
    <property type="entry name" value="Phosphoglycerate mutase-like"/>
    <property type="match status" value="1"/>
</dbReference>
<dbReference type="VEuPathDB" id="PiroplasmaDB:BEWA_018500"/>
<dbReference type="CDD" id="cd07067">
    <property type="entry name" value="HP_PGM_like"/>
    <property type="match status" value="1"/>
</dbReference>
<evidence type="ECO:0000313" key="1">
    <source>
        <dbReference type="EMBL" id="AFZ79005.1"/>
    </source>
</evidence>
<reference evidence="1 2" key="1">
    <citation type="journal article" date="2012" name="BMC Genomics">
        <title>Comparative genomic analysis and phylogenetic position of Theileria equi.</title>
        <authorList>
            <person name="Kappmeyer L.S."/>
            <person name="Thiagarajan M."/>
            <person name="Herndon D.R."/>
            <person name="Ramsay J.D."/>
            <person name="Caler E."/>
            <person name="Djikeng A."/>
            <person name="Gillespie J.J."/>
            <person name="Lau A.O."/>
            <person name="Roalson E.H."/>
            <person name="Silva J.C."/>
            <person name="Silva M.G."/>
            <person name="Suarez C.E."/>
            <person name="Ueti M.W."/>
            <person name="Nene V.M."/>
            <person name="Mealey R.H."/>
            <person name="Knowles D.P."/>
            <person name="Brayton K.A."/>
        </authorList>
    </citation>
    <scope>NUCLEOTIDE SEQUENCE [LARGE SCALE GENOMIC DNA]</scope>
    <source>
        <strain evidence="1 2">WA</strain>
    </source>
</reference>
<dbReference type="PANTHER" id="PTHR48100">
    <property type="entry name" value="BROAD-SPECIFICITY PHOSPHATASE YOR283W-RELATED"/>
    <property type="match status" value="1"/>
</dbReference>
<dbReference type="KEGG" id="beq:BEWA_018500"/>
<dbReference type="EMBL" id="CP001669">
    <property type="protein sequence ID" value="AFZ79005.1"/>
    <property type="molecule type" value="Genomic_DNA"/>
</dbReference>
<dbReference type="AlphaFoldDB" id="L0ATY5"/>
<organism evidence="1 2">
    <name type="scientific">Theileria equi strain WA</name>
    <dbReference type="NCBI Taxonomy" id="1537102"/>
    <lineage>
        <taxon>Eukaryota</taxon>
        <taxon>Sar</taxon>
        <taxon>Alveolata</taxon>
        <taxon>Apicomplexa</taxon>
        <taxon>Aconoidasida</taxon>
        <taxon>Piroplasmida</taxon>
        <taxon>Theileriidae</taxon>
        <taxon>Theileria</taxon>
    </lineage>
</organism>
<dbReference type="OrthoDB" id="496981at2759"/>
<sequence>MSEITIATVTTSLLVVLGVSVLLNSITSKKEDLPVKLPVNVSKPLITFSSFYFKWKLFCTALLRFVTEPHSPKYDEGIKAQSALFNDPEFVLVKTKTIYFIRHGQSVWNASFSTFDNIFFVVLRIFRTILFEFFLLSTNDSLIYDSPLSLFGVSQCMDTAQLFSSVPPDSELENDISILTGKSTKSTVLFSSYLRRAQSTMILLLQSRLNSTNENIFISHELEELIRNPDTVTLYSSFGYITFPLMEKLFSPQSFNKYQRLKMVEHDSPSLRRAYPKVKSFFNRLFTKVDEDVIIVCGHSRWIRYTLNVFFPKSSIDRDYTDKKISNCGIIKFDVQFKKKETGEEFFVCDPKSLKIVNGGFA</sequence>
<dbReference type="GO" id="GO:0016791">
    <property type="term" value="F:phosphatase activity"/>
    <property type="evidence" value="ECO:0007669"/>
    <property type="project" value="TreeGrafter"/>
</dbReference>
<dbReference type="RefSeq" id="XP_004828671.1">
    <property type="nucleotide sequence ID" value="XM_004828614.1"/>
</dbReference>
<dbReference type="InterPro" id="IPR029033">
    <property type="entry name" value="His_PPase_superfam"/>
</dbReference>
<dbReference type="GeneID" id="15806021"/>
<accession>L0ATY5</accession>
<dbReference type="InterPro" id="IPR013078">
    <property type="entry name" value="His_Pase_superF_clade-1"/>
</dbReference>
<dbReference type="GO" id="GO:0005829">
    <property type="term" value="C:cytosol"/>
    <property type="evidence" value="ECO:0007669"/>
    <property type="project" value="TreeGrafter"/>
</dbReference>
<dbReference type="PANTHER" id="PTHR48100:SF33">
    <property type="entry name" value="PEPTIDASE S54 RHOMBOID DOMAIN-CONTAINING PROTEIN"/>
    <property type="match status" value="1"/>
</dbReference>
<protein>
    <submittedName>
        <fullName evidence="1">Uncharacterized protein</fullName>
    </submittedName>
</protein>
<dbReference type="Proteomes" id="UP000031512">
    <property type="component" value="Chromosome 1"/>
</dbReference>
<dbReference type="eggNOG" id="ENOG502RZPE">
    <property type="taxonomic scope" value="Eukaryota"/>
</dbReference>
<gene>
    <name evidence="1" type="ORF">BEWA_018500</name>
</gene>
<name>L0ATY5_THEEQ</name>
<evidence type="ECO:0000313" key="2">
    <source>
        <dbReference type="Proteomes" id="UP000031512"/>
    </source>
</evidence>
<dbReference type="Gene3D" id="3.40.50.1240">
    <property type="entry name" value="Phosphoglycerate mutase-like"/>
    <property type="match status" value="1"/>
</dbReference>
<proteinExistence type="predicted"/>
<dbReference type="InterPro" id="IPR050275">
    <property type="entry name" value="PGM_Phosphatase"/>
</dbReference>